<evidence type="ECO:0000256" key="1">
    <source>
        <dbReference type="SAM" id="Phobius"/>
    </source>
</evidence>
<keyword evidence="1" id="KW-0472">Membrane</keyword>
<dbReference type="AlphaFoldDB" id="A0A081FX48"/>
<dbReference type="Pfam" id="PF11902">
    <property type="entry name" value="DUF3422"/>
    <property type="match status" value="1"/>
</dbReference>
<feature type="transmembrane region" description="Helical" evidence="1">
    <location>
        <begin position="382"/>
        <end position="401"/>
    </location>
</feature>
<keyword evidence="1" id="KW-1133">Transmembrane helix</keyword>
<keyword evidence="3" id="KW-1185">Reference proteome</keyword>
<proteinExistence type="predicted"/>
<gene>
    <name evidence="2" type="ORF">ADIMK_2627</name>
</gene>
<evidence type="ECO:0000313" key="3">
    <source>
        <dbReference type="Proteomes" id="UP000028252"/>
    </source>
</evidence>
<name>A0A081FX48_9GAMM</name>
<dbReference type="EMBL" id="JMQN01000040">
    <property type="protein sequence ID" value="KEA63103.1"/>
    <property type="molecule type" value="Genomic_DNA"/>
</dbReference>
<reference evidence="2 3" key="1">
    <citation type="submission" date="2014-04" db="EMBL/GenBank/DDBJ databases">
        <title>Marinobacterium kochiensis sp. nov., isolated from sediment sample collected from Kochi backwaters in Kerala, India.</title>
        <authorList>
            <person name="Singh A."/>
            <person name="Pinnaka A.K."/>
        </authorList>
    </citation>
    <scope>NUCLEOTIDE SEQUENCE [LARGE SCALE GENOMIC DNA]</scope>
    <source>
        <strain evidence="2 3">AK27</strain>
    </source>
</reference>
<evidence type="ECO:0000313" key="2">
    <source>
        <dbReference type="EMBL" id="KEA63103.1"/>
    </source>
</evidence>
<organism evidence="2 3">
    <name type="scientific">Marinobacterium lacunae</name>
    <dbReference type="NCBI Taxonomy" id="1232683"/>
    <lineage>
        <taxon>Bacteria</taxon>
        <taxon>Pseudomonadati</taxon>
        <taxon>Pseudomonadota</taxon>
        <taxon>Gammaproteobacteria</taxon>
        <taxon>Oceanospirillales</taxon>
        <taxon>Oceanospirillaceae</taxon>
        <taxon>Marinobacterium</taxon>
    </lineage>
</organism>
<dbReference type="RefSeq" id="WP_036188955.1">
    <property type="nucleotide sequence ID" value="NZ_JMQN01000040.1"/>
</dbReference>
<dbReference type="InterPro" id="IPR021830">
    <property type="entry name" value="DUF3422"/>
</dbReference>
<keyword evidence="1" id="KW-0812">Transmembrane</keyword>
<dbReference type="PATRIC" id="fig|1232683.4.peg.2580"/>
<sequence length="411" mass="46822">MRTHPLRQQVISEVHARPFQKLYSPLSLIHIGVVIDEQTKLSDVQREVVNIAHEMGLFDAPLSSFFFCRNDACALRFEAHNEFYTLTAYRFGSTELPSGFQSRIASLQGAFLCGCEVICSSDVENVDTWVRSQFDHQIVGSELMGGYAKVWTDFHHRRDSGLTRILVQDMSLASYQRGRLLQRLCEIEVYRHMALLALPEALRAMPRITHLDQTLARLSARMSTEPAADLLDELTSLASSVEALAATTANRFSATEAYFALLDKRIEELRETRIEGLQTIAQFMERRADPARLTCQSAGLRIEKLSKRIARTSQMIRSQVDLSTEQQMRDLLTTLSGRARSQLRLQAKLESFTVIVVTYYAFDLIERSLRNTIQVEHMLDTALYILSGLVPLIALVLWLYIRRMLKGIEDE</sequence>
<dbReference type="Proteomes" id="UP000028252">
    <property type="component" value="Unassembled WGS sequence"/>
</dbReference>
<comment type="caution">
    <text evidence="2">The sequence shown here is derived from an EMBL/GenBank/DDBJ whole genome shotgun (WGS) entry which is preliminary data.</text>
</comment>
<accession>A0A081FX48</accession>
<dbReference type="OrthoDB" id="9767470at2"/>
<protein>
    <submittedName>
        <fullName evidence="2">Putative membrane-anchored protein</fullName>
    </submittedName>
</protein>
<dbReference type="eggNOG" id="COG4949">
    <property type="taxonomic scope" value="Bacteria"/>
</dbReference>